<dbReference type="Gene3D" id="3.20.20.380">
    <property type="entry name" value="Copper homeostasis (CutC) domain"/>
    <property type="match status" value="1"/>
</dbReference>
<gene>
    <name evidence="2" type="primary">cutC</name>
    <name evidence="3" type="ORF">SAMN06265374_1075</name>
</gene>
<keyword evidence="4" id="KW-1185">Reference proteome</keyword>
<dbReference type="Proteomes" id="UP001157914">
    <property type="component" value="Unassembled WGS sequence"/>
</dbReference>
<dbReference type="EMBL" id="FXTT01000001">
    <property type="protein sequence ID" value="SMP09240.1"/>
    <property type="molecule type" value="Genomic_DNA"/>
</dbReference>
<comment type="similarity">
    <text evidence="1 2">Belongs to the CutC family.</text>
</comment>
<dbReference type="Pfam" id="PF03932">
    <property type="entry name" value="CutC"/>
    <property type="match status" value="1"/>
</dbReference>
<dbReference type="SUPFAM" id="SSF110395">
    <property type="entry name" value="CutC-like"/>
    <property type="match status" value="1"/>
</dbReference>
<dbReference type="InterPro" id="IPR036822">
    <property type="entry name" value="CutC-like_dom_sf"/>
</dbReference>
<dbReference type="PANTHER" id="PTHR12598:SF0">
    <property type="entry name" value="COPPER HOMEOSTASIS PROTEIN CUTC HOMOLOG"/>
    <property type="match status" value="1"/>
</dbReference>
<comment type="subcellular location">
    <subcellularLocation>
        <location evidence="2">Cytoplasm</location>
    </subcellularLocation>
</comment>
<sequence length="236" mass="24601">MARLEICVDTIDGLRTAIRGGADRIELCSALAIGGLSPSLALLHAARESPIPVYVMVRPRAGGFLYSDAELAGMEKEIAQVRAFGLAGAVFGAGSSEGLALDQLQRLCAAAGDLGKTLHRVVDLLPSRTAILAPARDLSFERILTSGGVRSAVDGLDDLRDLVHAAPSGLSIMPGSGVTPDNAAQILRHTGARELHASAGKPLAHAPKAEIDLGFSLTGVEQTCEHTVRALKDKCR</sequence>
<proteinExistence type="inferred from homology"/>
<reference evidence="3 4" key="1">
    <citation type="submission" date="2017-05" db="EMBL/GenBank/DDBJ databases">
        <authorList>
            <person name="Varghese N."/>
            <person name="Submissions S."/>
        </authorList>
    </citation>
    <scope>NUCLEOTIDE SEQUENCE [LARGE SCALE GENOMIC DNA]</scope>
    <source>
        <strain evidence="3 4">DSM 15949</strain>
    </source>
</reference>
<dbReference type="HAMAP" id="MF_00795">
    <property type="entry name" value="CutC"/>
    <property type="match status" value="1"/>
</dbReference>
<accession>A0ABY1NGS9</accession>
<comment type="caution">
    <text evidence="2">Once thought to be involved in copper homeostasis, experiments in E.coli have shown this is not the case.</text>
</comment>
<comment type="caution">
    <text evidence="3">The sequence shown here is derived from an EMBL/GenBank/DDBJ whole genome shotgun (WGS) entry which is preliminary data.</text>
</comment>
<dbReference type="PANTHER" id="PTHR12598">
    <property type="entry name" value="COPPER HOMEOSTASIS PROTEIN CUTC"/>
    <property type="match status" value="1"/>
</dbReference>
<dbReference type="RefSeq" id="WP_155191623.1">
    <property type="nucleotide sequence ID" value="NZ_BAAAEA010000001.1"/>
</dbReference>
<evidence type="ECO:0000256" key="1">
    <source>
        <dbReference type="ARBA" id="ARBA00007768"/>
    </source>
</evidence>
<dbReference type="InterPro" id="IPR005627">
    <property type="entry name" value="CutC-like"/>
</dbReference>
<evidence type="ECO:0000256" key="2">
    <source>
        <dbReference type="HAMAP-Rule" id="MF_00795"/>
    </source>
</evidence>
<evidence type="ECO:0000313" key="4">
    <source>
        <dbReference type="Proteomes" id="UP001157914"/>
    </source>
</evidence>
<protein>
    <recommendedName>
        <fullName evidence="2">PF03932 family protein CutC</fullName>
    </recommendedName>
</protein>
<evidence type="ECO:0000313" key="3">
    <source>
        <dbReference type="EMBL" id="SMP09240.1"/>
    </source>
</evidence>
<organism evidence="3 4">
    <name type="scientific">Roseibium denhamense</name>
    <dbReference type="NCBI Taxonomy" id="76305"/>
    <lineage>
        <taxon>Bacteria</taxon>
        <taxon>Pseudomonadati</taxon>
        <taxon>Pseudomonadota</taxon>
        <taxon>Alphaproteobacteria</taxon>
        <taxon>Hyphomicrobiales</taxon>
        <taxon>Stappiaceae</taxon>
        <taxon>Roseibium</taxon>
    </lineage>
</organism>
<keyword evidence="2" id="KW-0963">Cytoplasm</keyword>
<name>A0ABY1NGS9_9HYPH</name>